<accession>I5AWB4</accession>
<evidence type="ECO:0000313" key="2">
    <source>
        <dbReference type="EMBL" id="EIM58087.1"/>
    </source>
</evidence>
<feature type="coiled-coil region" evidence="1">
    <location>
        <begin position="234"/>
        <end position="278"/>
    </location>
</feature>
<dbReference type="EMBL" id="CM001487">
    <property type="protein sequence ID" value="EIM58087.1"/>
    <property type="molecule type" value="Genomic_DNA"/>
</dbReference>
<keyword evidence="3" id="KW-1185">Reference proteome</keyword>
<reference evidence="2 3" key="1">
    <citation type="submission" date="2010-08" db="EMBL/GenBank/DDBJ databases">
        <authorList>
            <consortium name="US DOE Joint Genome Institute (JGI-PGF)"/>
            <person name="Lucas S."/>
            <person name="Copeland A."/>
            <person name="Lapidus A."/>
            <person name="Cheng J.-F."/>
            <person name="Bruce D."/>
            <person name="Goodwin L."/>
            <person name="Pitluck S."/>
            <person name="Land M.L."/>
            <person name="Hauser L."/>
            <person name="Chang Y.-J."/>
            <person name="Anderson I.J."/>
            <person name="Johnson E."/>
            <person name="Mulhopadhyay B."/>
            <person name="Kyrpides N."/>
            <person name="Woyke T.J."/>
        </authorList>
    </citation>
    <scope>NUCLEOTIDE SEQUENCE [LARGE SCALE GENOMIC DNA]</scope>
    <source>
        <strain evidence="2 3">6</strain>
    </source>
</reference>
<organism evidence="2 3">
    <name type="scientific">Eubacterium cellulosolvens (strain ATCC 43171 / JCM 9499 / 6)</name>
    <name type="common">Cillobacterium cellulosolvens</name>
    <dbReference type="NCBI Taxonomy" id="633697"/>
    <lineage>
        <taxon>Bacteria</taxon>
        <taxon>Bacillati</taxon>
        <taxon>Bacillota</taxon>
        <taxon>Clostridia</taxon>
        <taxon>Eubacteriales</taxon>
        <taxon>Eubacteriaceae</taxon>
        <taxon>Eubacterium</taxon>
    </lineage>
</organism>
<evidence type="ECO:0000313" key="3">
    <source>
        <dbReference type="Proteomes" id="UP000005753"/>
    </source>
</evidence>
<dbReference type="eggNOG" id="ENOG502Z8CD">
    <property type="taxonomic scope" value="Bacteria"/>
</dbReference>
<dbReference type="HOGENOM" id="CLU_528678_0_0_9"/>
<protein>
    <submittedName>
        <fullName evidence="2">Uncharacterized protein</fullName>
    </submittedName>
</protein>
<evidence type="ECO:0000256" key="1">
    <source>
        <dbReference type="SAM" id="Coils"/>
    </source>
</evidence>
<sequence>MLRSDIKEMLADFQNRMKFIDIVRSITVTSYPDEIKKMFGGDYDIINNLVVAVLLYIKERTLSDMQSCTLKDIAGFLDNLLPVIPEEYEVDTYKLAGFIVVNILQNNGKLIEYNTFFADKEEFKKMPVRLVNEEKGSYHLTDDVFDFLYRSKEIESELDYSVTRFKMQEYMKRKNYSEALSQSRELVARLRNMSHSMDDFILRCRENIAKITVDEYERIVGQFRNLMYDEQKELAEIQQNARREAETIRKALDQGADTEEARKNLKSLEEINRNLDITILEQRALINAKSSVSESYKQMLRDSFVIKSFERMNFEQDIMAKLRRMGDGLGDAVRVFMEPLIRPELEKKFSIENFYAACGTISEEEEDSGFRIEDEDSRAEELDRERNQRYMEICTAFFSYLQREDSFEIKKFIRSLSMDELMRWNRENALPNTLMTIYQKKVIDVEALHKEGNLLAKEPLGEFDLLWVLGNLPRNYLDMKKILFFTSDRKCEFTVEDGEVSMTIEMTNFTVEVER</sequence>
<dbReference type="STRING" id="633697.EubceDRAFT1_2349"/>
<name>I5AWB4_EUBC6</name>
<dbReference type="AlphaFoldDB" id="I5AWB4"/>
<dbReference type="Proteomes" id="UP000005753">
    <property type="component" value="Chromosome"/>
</dbReference>
<proteinExistence type="predicted"/>
<gene>
    <name evidence="2" type="ORF">EubceDRAFT1_2349</name>
</gene>
<keyword evidence="1" id="KW-0175">Coiled coil</keyword>
<reference evidence="2 3" key="2">
    <citation type="submission" date="2012-02" db="EMBL/GenBank/DDBJ databases">
        <title>Improved High-Quality Draft sequence of Eubacterium cellulosolvens 6.</title>
        <authorList>
            <consortium name="US DOE Joint Genome Institute"/>
            <person name="Lucas S."/>
            <person name="Han J."/>
            <person name="Lapidus A."/>
            <person name="Cheng J.-F."/>
            <person name="Goodwin L."/>
            <person name="Pitluck S."/>
            <person name="Peters L."/>
            <person name="Mikhailova N."/>
            <person name="Gu W."/>
            <person name="Detter J.C."/>
            <person name="Han C."/>
            <person name="Tapia R."/>
            <person name="Land M."/>
            <person name="Hauser L."/>
            <person name="Kyrpides N."/>
            <person name="Ivanova N."/>
            <person name="Pagani I."/>
            <person name="Johnson E."/>
            <person name="Mukhopadhyay B."/>
            <person name="Anderson I."/>
            <person name="Woyke T."/>
        </authorList>
    </citation>
    <scope>NUCLEOTIDE SEQUENCE [LARGE SCALE GENOMIC DNA]</scope>
    <source>
        <strain evidence="2 3">6</strain>
    </source>
</reference>